<evidence type="ECO:0000259" key="4">
    <source>
        <dbReference type="PROSITE" id="PS50949"/>
    </source>
</evidence>
<dbReference type="EMBL" id="JBHLVX010000050">
    <property type="protein sequence ID" value="MFC0268936.1"/>
    <property type="molecule type" value="Genomic_DNA"/>
</dbReference>
<organism evidence="5 6">
    <name type="scientific">Kushneria aurantia</name>
    <dbReference type="NCBI Taxonomy" id="504092"/>
    <lineage>
        <taxon>Bacteria</taxon>
        <taxon>Pseudomonadati</taxon>
        <taxon>Pseudomonadota</taxon>
        <taxon>Gammaproteobacteria</taxon>
        <taxon>Oceanospirillales</taxon>
        <taxon>Halomonadaceae</taxon>
        <taxon>Kushneria</taxon>
    </lineage>
</organism>
<dbReference type="InterPro" id="IPR036388">
    <property type="entry name" value="WH-like_DNA-bd_sf"/>
</dbReference>
<accession>A0ABV6G5N2</accession>
<feature type="domain" description="HTH gntR-type" evidence="4">
    <location>
        <begin position="10"/>
        <end position="78"/>
    </location>
</feature>
<dbReference type="SMART" id="SM00345">
    <property type="entry name" value="HTH_GNTR"/>
    <property type="match status" value="1"/>
</dbReference>
<keyword evidence="2" id="KW-0238">DNA-binding</keyword>
<dbReference type="Gene3D" id="1.10.10.10">
    <property type="entry name" value="Winged helix-like DNA-binding domain superfamily/Winged helix DNA-binding domain"/>
    <property type="match status" value="1"/>
</dbReference>
<protein>
    <submittedName>
        <fullName evidence="5">FadR/GntR family transcriptional regulator</fullName>
    </submittedName>
</protein>
<dbReference type="InterPro" id="IPR011711">
    <property type="entry name" value="GntR_C"/>
</dbReference>
<keyword evidence="1" id="KW-0805">Transcription regulation</keyword>
<dbReference type="PROSITE" id="PS50949">
    <property type="entry name" value="HTH_GNTR"/>
    <property type="match status" value="1"/>
</dbReference>
<reference evidence="5 6" key="1">
    <citation type="submission" date="2024-09" db="EMBL/GenBank/DDBJ databases">
        <authorList>
            <person name="Sun Q."/>
            <person name="Mori K."/>
        </authorList>
    </citation>
    <scope>NUCLEOTIDE SEQUENCE [LARGE SCALE GENOMIC DNA]</scope>
    <source>
        <strain evidence="5 6">CCM 7415</strain>
    </source>
</reference>
<dbReference type="InterPro" id="IPR008920">
    <property type="entry name" value="TF_FadR/GntR_C"/>
</dbReference>
<dbReference type="CDD" id="cd07377">
    <property type="entry name" value="WHTH_GntR"/>
    <property type="match status" value="1"/>
</dbReference>
<name>A0ABV6G5N2_9GAMM</name>
<keyword evidence="6" id="KW-1185">Reference proteome</keyword>
<gene>
    <name evidence="5" type="ORF">ACFFHW_13235</name>
</gene>
<comment type="caution">
    <text evidence="5">The sequence shown here is derived from an EMBL/GenBank/DDBJ whole genome shotgun (WGS) entry which is preliminary data.</text>
</comment>
<sequence>MNQVSCFSGQSARFDIAEQLAKSILSGRYQPDDALPGEREFSQSLRVSRGTVRSALQMLVDVGLLTRIAGQGTRVRELTSWHLLDPRLSAWVARYARSNLRIQREVVSFRMAVEPFVTGLAAQHANAFDLLALESAWLGMKSAMEAPDRHYQGRSYTDYDVDFHEAIFAASHNLIWTQISHVLKSAIALSVEQSSHNVAALDDSMARHYCVMEAIRLRQPEAATRAAVRVLERTAIDLGIEEEMLRPTTLVTEATGEQP</sequence>
<proteinExistence type="predicted"/>
<dbReference type="InterPro" id="IPR036390">
    <property type="entry name" value="WH_DNA-bd_sf"/>
</dbReference>
<dbReference type="SUPFAM" id="SSF46785">
    <property type="entry name" value="Winged helix' DNA-binding domain"/>
    <property type="match status" value="1"/>
</dbReference>
<dbReference type="RefSeq" id="WP_019951379.1">
    <property type="nucleotide sequence ID" value="NZ_JBHLVX010000050.1"/>
</dbReference>
<evidence type="ECO:0000256" key="1">
    <source>
        <dbReference type="ARBA" id="ARBA00023015"/>
    </source>
</evidence>
<evidence type="ECO:0000256" key="2">
    <source>
        <dbReference type="ARBA" id="ARBA00023125"/>
    </source>
</evidence>
<keyword evidence="3" id="KW-0804">Transcription</keyword>
<evidence type="ECO:0000313" key="6">
    <source>
        <dbReference type="Proteomes" id="UP001589814"/>
    </source>
</evidence>
<dbReference type="PANTHER" id="PTHR43537">
    <property type="entry name" value="TRANSCRIPTIONAL REGULATOR, GNTR FAMILY"/>
    <property type="match status" value="1"/>
</dbReference>
<dbReference type="Proteomes" id="UP001589814">
    <property type="component" value="Unassembled WGS sequence"/>
</dbReference>
<dbReference type="InterPro" id="IPR000524">
    <property type="entry name" value="Tscrpt_reg_HTH_GntR"/>
</dbReference>
<dbReference type="Pfam" id="PF07729">
    <property type="entry name" value="FCD"/>
    <property type="match status" value="1"/>
</dbReference>
<dbReference type="PANTHER" id="PTHR43537:SF44">
    <property type="entry name" value="GNTR FAMILY REGULATORY PROTEIN"/>
    <property type="match status" value="1"/>
</dbReference>
<dbReference type="SUPFAM" id="SSF48008">
    <property type="entry name" value="GntR ligand-binding domain-like"/>
    <property type="match status" value="1"/>
</dbReference>
<dbReference type="Pfam" id="PF00392">
    <property type="entry name" value="GntR"/>
    <property type="match status" value="1"/>
</dbReference>
<dbReference type="SMART" id="SM00895">
    <property type="entry name" value="FCD"/>
    <property type="match status" value="1"/>
</dbReference>
<evidence type="ECO:0000313" key="5">
    <source>
        <dbReference type="EMBL" id="MFC0268936.1"/>
    </source>
</evidence>
<dbReference type="Gene3D" id="1.20.120.530">
    <property type="entry name" value="GntR ligand-binding domain-like"/>
    <property type="match status" value="1"/>
</dbReference>
<evidence type="ECO:0000256" key="3">
    <source>
        <dbReference type="ARBA" id="ARBA00023163"/>
    </source>
</evidence>
<dbReference type="PRINTS" id="PR00035">
    <property type="entry name" value="HTHGNTR"/>
</dbReference>